<dbReference type="SUPFAM" id="SSF75620">
    <property type="entry name" value="Release factor"/>
    <property type="match status" value="1"/>
</dbReference>
<sequence>MNWRCQKKNAEKQAMEDNKSDIGWAARSALTCWMTRVLKICVPGVETRNTQAVLDGSLDQFIEASLKAGL</sequence>
<dbReference type="Proteomes" id="UP000254487">
    <property type="component" value="Unassembled WGS sequence"/>
</dbReference>
<evidence type="ECO:0000313" key="2">
    <source>
        <dbReference type="Proteomes" id="UP000254487"/>
    </source>
</evidence>
<accession>A0A378ALQ1</accession>
<name>A0A378ALQ1_KLEPO</name>
<gene>
    <name evidence="1" type="primary">prfB_1</name>
    <name evidence="1" type="ORF">NCTC10313_05942</name>
</gene>
<dbReference type="InterPro" id="IPR045853">
    <property type="entry name" value="Pep_chain_release_fac_I_sf"/>
</dbReference>
<dbReference type="AlphaFoldDB" id="A0A378ALQ1"/>
<proteinExistence type="predicted"/>
<dbReference type="EMBL" id="UGLW01000003">
    <property type="protein sequence ID" value="STV13992.1"/>
    <property type="molecule type" value="Genomic_DNA"/>
</dbReference>
<protein>
    <submittedName>
        <fullName evidence="1">Peptide chain release factor 2</fullName>
    </submittedName>
</protein>
<reference evidence="1 2" key="1">
    <citation type="submission" date="2018-06" db="EMBL/GenBank/DDBJ databases">
        <authorList>
            <consortium name="Pathogen Informatics"/>
            <person name="Doyle S."/>
        </authorList>
    </citation>
    <scope>NUCLEOTIDE SEQUENCE [LARGE SCALE GENOMIC DNA]</scope>
    <source>
        <strain evidence="1 2">NCTC10313</strain>
    </source>
</reference>
<organism evidence="1 2">
    <name type="scientific">Klebsiella pneumoniae subsp. ozaenae</name>
    <dbReference type="NCBI Taxonomy" id="574"/>
    <lineage>
        <taxon>Bacteria</taxon>
        <taxon>Pseudomonadati</taxon>
        <taxon>Pseudomonadota</taxon>
        <taxon>Gammaproteobacteria</taxon>
        <taxon>Enterobacterales</taxon>
        <taxon>Enterobacteriaceae</taxon>
        <taxon>Klebsiella/Raoultella group</taxon>
        <taxon>Klebsiella</taxon>
        <taxon>Klebsiella pneumoniae complex</taxon>
    </lineage>
</organism>
<evidence type="ECO:0000313" key="1">
    <source>
        <dbReference type="EMBL" id="STV13992.1"/>
    </source>
</evidence>